<dbReference type="OMA" id="NFQVEFG"/>
<dbReference type="RefSeq" id="XP_017286953.1">
    <property type="nucleotide sequence ID" value="XM_017431464.3"/>
</dbReference>
<feature type="domain" description="Endonuclease/exonuclease/phosphatase" evidence="8">
    <location>
        <begin position="5"/>
        <end position="252"/>
    </location>
</feature>
<evidence type="ECO:0000256" key="1">
    <source>
        <dbReference type="ARBA" id="ARBA00007359"/>
    </source>
</evidence>
<keyword evidence="10" id="KW-1185">Reference proteome</keyword>
<dbReference type="Proteomes" id="UP000264800">
    <property type="component" value="Unplaced"/>
</dbReference>
<evidence type="ECO:0000313" key="9">
    <source>
        <dbReference type="Ensembl" id="ENSKMAP00000025403.1"/>
    </source>
</evidence>
<dbReference type="Ensembl" id="ENSKMAT00000025723.1">
    <property type="protein sequence ID" value="ENSKMAP00000025403.1"/>
    <property type="gene ID" value="ENSKMAG00000018822.1"/>
</dbReference>
<dbReference type="GeneID" id="108244923"/>
<sequence length="292" mass="33418">MKVAAFNVKNLGDKKVSDDFVSSNLIKIISQYSIVVILEVVDEDGTAMHLLLQKLNNLTLKITYKMVCSPRLGRSTYKEQYVYFYRSDEVKLMNEYQYEDQQAGDEDVFAREPFIVHFHCFNTVVEDLVLIPVHTNPEDTERELDELYDVVMDVLDKWDVDNIMILGDFNAGGRYLSQRKKKSLRINAEPFHWLIDDKVDTTASNCNDNTYDRIVVYGSEMLDAIVPKSAKPFNFQREFGLTESKALRISDHYPVEVQLKPRTNRAGAQRNAAAKRKRGQASAAGTSGKRGR</sequence>
<dbReference type="InterPro" id="IPR036691">
    <property type="entry name" value="Endo/exonu/phosph_ase_sf"/>
</dbReference>
<dbReference type="Ensembl" id="ENSKMAT00000025741.1">
    <property type="protein sequence ID" value="ENSKMAP00000025421.1"/>
    <property type="gene ID" value="ENSKMAG00000018822.1"/>
</dbReference>
<keyword evidence="3 5" id="KW-0255">Endonuclease</keyword>
<evidence type="ECO:0000256" key="7">
    <source>
        <dbReference type="SAM" id="MobiDB-lite"/>
    </source>
</evidence>
<dbReference type="PRINTS" id="PR00130">
    <property type="entry name" value="DNASEI"/>
</dbReference>
<dbReference type="Pfam" id="PF03372">
    <property type="entry name" value="Exo_endo_phos"/>
    <property type="match status" value="1"/>
</dbReference>
<reference evidence="9" key="1">
    <citation type="submission" date="2025-05" db="UniProtKB">
        <authorList>
            <consortium name="Ensembl"/>
        </authorList>
    </citation>
    <scope>IDENTIFICATION</scope>
</reference>
<accession>A0A3Q3B720</accession>
<organism evidence="9 10">
    <name type="scientific">Kryptolebias marmoratus</name>
    <name type="common">Mangrove killifish</name>
    <name type="synonym">Rivulus marmoratus</name>
    <dbReference type="NCBI Taxonomy" id="37003"/>
    <lineage>
        <taxon>Eukaryota</taxon>
        <taxon>Metazoa</taxon>
        <taxon>Chordata</taxon>
        <taxon>Craniata</taxon>
        <taxon>Vertebrata</taxon>
        <taxon>Euteleostomi</taxon>
        <taxon>Actinopterygii</taxon>
        <taxon>Neopterygii</taxon>
        <taxon>Teleostei</taxon>
        <taxon>Neoteleostei</taxon>
        <taxon>Acanthomorphata</taxon>
        <taxon>Ovalentaria</taxon>
        <taxon>Atherinomorphae</taxon>
        <taxon>Cyprinodontiformes</taxon>
        <taxon>Rivulidae</taxon>
        <taxon>Kryptolebias</taxon>
    </lineage>
</organism>
<dbReference type="InterPro" id="IPR016202">
    <property type="entry name" value="DNase_I"/>
</dbReference>
<dbReference type="GO" id="GO:0004530">
    <property type="term" value="F:deoxyribonuclease I activity"/>
    <property type="evidence" value="ECO:0007669"/>
    <property type="project" value="TreeGrafter"/>
</dbReference>
<dbReference type="InterPro" id="IPR005135">
    <property type="entry name" value="Endo/exonuclease/phosphatase"/>
</dbReference>
<feature type="active site" evidence="6">
    <location>
        <position position="79"/>
    </location>
</feature>
<dbReference type="AlphaFoldDB" id="A0A3Q3B720"/>
<dbReference type="SMART" id="SM00476">
    <property type="entry name" value="DNaseIc"/>
    <property type="match status" value="1"/>
</dbReference>
<dbReference type="RefSeq" id="XP_037831413.1">
    <property type="nucleotide sequence ID" value="XM_037975485.1"/>
</dbReference>
<evidence type="ECO:0000256" key="5">
    <source>
        <dbReference type="PIRNR" id="PIRNR000988"/>
    </source>
</evidence>
<name>A0A3Q3B720_KRYMA</name>
<keyword evidence="2 5" id="KW-0540">Nuclease</keyword>
<feature type="region of interest" description="Disordered" evidence="7">
    <location>
        <begin position="260"/>
        <end position="292"/>
    </location>
</feature>
<feature type="active site" evidence="6">
    <location>
        <position position="134"/>
    </location>
</feature>
<dbReference type="KEGG" id="kmr:108244923"/>
<protein>
    <recommendedName>
        <fullName evidence="5">Deoxyribonuclease</fullName>
    </recommendedName>
</protein>
<dbReference type="GO" id="GO:0006308">
    <property type="term" value="P:DNA catabolic process"/>
    <property type="evidence" value="ECO:0007669"/>
    <property type="project" value="InterPro"/>
</dbReference>
<dbReference type="GO" id="GO:0003677">
    <property type="term" value="F:DNA binding"/>
    <property type="evidence" value="ECO:0007669"/>
    <property type="project" value="TreeGrafter"/>
</dbReference>
<dbReference type="Gene3D" id="3.60.10.10">
    <property type="entry name" value="Endonuclease/exonuclease/phosphatase"/>
    <property type="match status" value="1"/>
</dbReference>
<dbReference type="PIRSF" id="PIRSF000988">
    <property type="entry name" value="DNase_I_euk"/>
    <property type="match status" value="1"/>
</dbReference>
<evidence type="ECO:0000256" key="6">
    <source>
        <dbReference type="PIRSR" id="PIRSR000988-1"/>
    </source>
</evidence>
<dbReference type="SUPFAM" id="SSF56219">
    <property type="entry name" value="DNase I-like"/>
    <property type="match status" value="1"/>
</dbReference>
<evidence type="ECO:0000256" key="4">
    <source>
        <dbReference type="ARBA" id="ARBA00022801"/>
    </source>
</evidence>
<proteinExistence type="inferred from homology"/>
<dbReference type="GeneTree" id="ENSGT00950000182846"/>
<evidence type="ECO:0000259" key="8">
    <source>
        <dbReference type="Pfam" id="PF03372"/>
    </source>
</evidence>
<keyword evidence="4 5" id="KW-0378">Hydrolase</keyword>
<dbReference type="OrthoDB" id="10061407at2759"/>
<evidence type="ECO:0000256" key="2">
    <source>
        <dbReference type="ARBA" id="ARBA00022722"/>
    </source>
</evidence>
<comment type="similarity">
    <text evidence="1 5">Belongs to the DNase I family.</text>
</comment>
<evidence type="ECO:0000256" key="3">
    <source>
        <dbReference type="ARBA" id="ARBA00022759"/>
    </source>
</evidence>
<dbReference type="STRING" id="37003.ENSKMAP00000025403"/>
<evidence type="ECO:0000313" key="10">
    <source>
        <dbReference type="Proteomes" id="UP000264800"/>
    </source>
</evidence>
<dbReference type="CDD" id="cd10282">
    <property type="entry name" value="DNase1"/>
    <property type="match status" value="1"/>
</dbReference>
<dbReference type="RefSeq" id="XP_017286952.1">
    <property type="nucleotide sequence ID" value="XM_017431463.3"/>
</dbReference>
<dbReference type="PANTHER" id="PTHR11371:SF26">
    <property type="entry name" value="DEOXYRIBONUCLEASE"/>
    <property type="match status" value="1"/>
</dbReference>
<dbReference type="GO" id="GO:0005634">
    <property type="term" value="C:nucleus"/>
    <property type="evidence" value="ECO:0007669"/>
    <property type="project" value="TreeGrafter"/>
</dbReference>
<dbReference type="PANTHER" id="PTHR11371">
    <property type="entry name" value="DEOXYRIBONUCLEASE"/>
    <property type="match status" value="1"/>
</dbReference>